<dbReference type="Pfam" id="PF01039">
    <property type="entry name" value="Carboxyl_trans"/>
    <property type="match status" value="1"/>
</dbReference>
<evidence type="ECO:0000313" key="4">
    <source>
        <dbReference type="EMBL" id="SVB60776.1"/>
    </source>
</evidence>
<reference evidence="4" key="1">
    <citation type="submission" date="2018-05" db="EMBL/GenBank/DDBJ databases">
        <authorList>
            <person name="Lanie J.A."/>
            <person name="Ng W.-L."/>
            <person name="Kazmierczak K.M."/>
            <person name="Andrzejewski T.M."/>
            <person name="Davidsen T.M."/>
            <person name="Wayne K.J."/>
            <person name="Tettelin H."/>
            <person name="Glass J.I."/>
            <person name="Rusch D."/>
            <person name="Podicherti R."/>
            <person name="Tsui H.-C.T."/>
            <person name="Winkler M.E."/>
        </authorList>
    </citation>
    <scope>NUCLEOTIDE SEQUENCE</scope>
</reference>
<organism evidence="4">
    <name type="scientific">marine metagenome</name>
    <dbReference type="NCBI Taxonomy" id="408172"/>
    <lineage>
        <taxon>unclassified sequences</taxon>
        <taxon>metagenomes</taxon>
        <taxon>ecological metagenomes</taxon>
    </lineage>
</organism>
<dbReference type="EMBL" id="UINC01049241">
    <property type="protein sequence ID" value="SVB60776.1"/>
    <property type="molecule type" value="Genomic_DNA"/>
</dbReference>
<sequence>NIGHLLETAKKLGESSLDSNEKTVPSVLVRAGANISEVDPLAVLEYGKTSALRSEGVAHSVNVINADAPVAVDTPDGTVPVFAPIQGTVVGIAVGVGDKVQGGQNILIMEAMKMEHVIVSNISGIVRKLVANVGDTVFEGYPLAFLEADEVQEKITEELTPVSIEHIRDDLAAVQKRHSLGYDRERPEAVARRRNTSQRTARENITDLCDPDSFIEYGPLIIAAQRQRRSVEDLIERTPADGLVSGVGSVNGDLFGEQGSRCVVMSYDYTVLAGTQGFMNHEKKDRMFEIAERSRLPVFFFTEGGGGRPGDTDGAPPAGLHVKAFYLFGKLSGLVPLVGITSGRCFAGNAALLGCCDVVIATKNSNIGMGGPAMIEGGGLGVFRPEEIGPIDVQVANGVVDLAVSDEAEAVSIGKKYISYFQGHLEKWDCVDQRLLRNVIPENRVRVYDVRSVIDTLADSGSVLELRREFGPGMITSLVRVEGRPIGLIANNPAHLAGAINSDGADKAARFMQLCDAFDLPVLMLCDTP</sequence>
<dbReference type="Gene3D" id="3.90.226.10">
    <property type="entry name" value="2-enoyl-CoA Hydratase, Chain A, domain 1"/>
    <property type="match status" value="2"/>
</dbReference>
<dbReference type="SUPFAM" id="SSF51230">
    <property type="entry name" value="Single hybrid motif"/>
    <property type="match status" value="1"/>
</dbReference>
<dbReference type="InterPro" id="IPR051047">
    <property type="entry name" value="AccD/PCCB"/>
</dbReference>
<dbReference type="PANTHER" id="PTHR43842">
    <property type="entry name" value="PROPIONYL-COA CARBOXYLASE BETA CHAIN"/>
    <property type="match status" value="1"/>
</dbReference>
<dbReference type="SUPFAM" id="SSF52096">
    <property type="entry name" value="ClpP/crotonase"/>
    <property type="match status" value="2"/>
</dbReference>
<dbReference type="PROSITE" id="PS50989">
    <property type="entry name" value="COA_CT_CTER"/>
    <property type="match status" value="1"/>
</dbReference>
<feature type="domain" description="CoA carboxyltransferase C-terminal" evidence="3">
    <location>
        <begin position="427"/>
        <end position="529"/>
    </location>
</feature>
<dbReference type="InterPro" id="IPR011763">
    <property type="entry name" value="COA_CT_C"/>
</dbReference>
<dbReference type="InterPro" id="IPR034733">
    <property type="entry name" value="AcCoA_carboxyl_beta"/>
</dbReference>
<proteinExistence type="predicted"/>
<keyword evidence="1" id="KW-0092">Biotin</keyword>
<dbReference type="InterPro" id="IPR011053">
    <property type="entry name" value="Single_hybrid_motif"/>
</dbReference>
<dbReference type="InterPro" id="IPR001882">
    <property type="entry name" value="Biotin_BS"/>
</dbReference>
<dbReference type="GO" id="GO:0004658">
    <property type="term" value="F:propionyl-CoA carboxylase activity"/>
    <property type="evidence" value="ECO:0007669"/>
    <property type="project" value="TreeGrafter"/>
</dbReference>
<dbReference type="AlphaFoldDB" id="A0A382FCG1"/>
<dbReference type="PROSITE" id="PS50968">
    <property type="entry name" value="BIOTINYL_LIPOYL"/>
    <property type="match status" value="1"/>
</dbReference>
<dbReference type="InterPro" id="IPR029045">
    <property type="entry name" value="ClpP/crotonase-like_dom_sf"/>
</dbReference>
<evidence type="ECO:0008006" key="5">
    <source>
        <dbReference type="Google" id="ProtNLM"/>
    </source>
</evidence>
<feature type="non-terminal residue" evidence="4">
    <location>
        <position position="1"/>
    </location>
</feature>
<protein>
    <recommendedName>
        <fullName evidence="5">Acetyl-CoA carboxylase</fullName>
    </recommendedName>
</protein>
<name>A0A382FCG1_9ZZZZ</name>
<dbReference type="PROSITE" id="PS00188">
    <property type="entry name" value="BIOTIN"/>
    <property type="match status" value="1"/>
</dbReference>
<dbReference type="Pfam" id="PF00364">
    <property type="entry name" value="Biotin_lipoyl"/>
    <property type="match status" value="1"/>
</dbReference>
<feature type="non-terminal residue" evidence="4">
    <location>
        <position position="529"/>
    </location>
</feature>
<evidence type="ECO:0000259" key="3">
    <source>
        <dbReference type="PROSITE" id="PS50989"/>
    </source>
</evidence>
<dbReference type="Gene3D" id="2.40.50.100">
    <property type="match status" value="1"/>
</dbReference>
<feature type="domain" description="Lipoyl-binding" evidence="2">
    <location>
        <begin position="69"/>
        <end position="147"/>
    </location>
</feature>
<evidence type="ECO:0000259" key="2">
    <source>
        <dbReference type="PROSITE" id="PS50968"/>
    </source>
</evidence>
<gene>
    <name evidence="4" type="ORF">METZ01_LOCUS213630</name>
</gene>
<dbReference type="PANTHER" id="PTHR43842:SF2">
    <property type="entry name" value="PROPIONYL-COA CARBOXYLASE BETA CHAIN, MITOCHONDRIAL"/>
    <property type="match status" value="1"/>
</dbReference>
<accession>A0A382FCG1</accession>
<evidence type="ECO:0000256" key="1">
    <source>
        <dbReference type="ARBA" id="ARBA00023267"/>
    </source>
</evidence>
<dbReference type="CDD" id="cd06850">
    <property type="entry name" value="biotinyl_domain"/>
    <property type="match status" value="1"/>
</dbReference>
<dbReference type="InterPro" id="IPR000089">
    <property type="entry name" value="Biotin_lipoyl"/>
</dbReference>